<sequence>MTMARNITDPTQLLTHQSVLADRSNELSIALNARLTERDTVDRAVGRLRALVPRVSSVRESVDGRVKEEDGGVLGLQGTWNVTKGEREEEREGGLVERVGKVYETSERIGGKVARLDGRMNRVREAVGRVGEVMELKGRNALQTMRDSIPQEDWETATRACKRAMDIPSIVTGGVFAARPTPMDPSPPPAQLSALRDSLLATFSSQFRSAAEARDEQGTSRFFRLFPMIGAEEQGLGVYADFVVTLVKTKGAFTGATQETRASSPLFYITNLTTLLESIALIIDQHQPVVEKYYGEGKMRVVVGRLQAEGDRGVKSLVEGWEEERRVGRLISETKQSQFSYLTNPIHYLSTQSAAQNSLSPNLGSSTTLSGTSGVTTSLAALSSSAQQNLAHHLPSAATSLLATYAGTSQKRTPQEEENASAAMASDQGPDPRDVERILGECTALGSRWALYRRFVWERLQPEDEQDASDRGSILQSPPDTALTAKQGGASGNLPTPAASGRAGTDQMLRLLDDSESRRTIENMLKMYYEPLEAWYLRSSIEKAHKMDTPDLSSKPQISSTVDDTFYLLKLVLNRLISTGNLVTFSSMREKISTIIERDYLGVLQKKMDAVYSGAASVGMGFGAGVGSSLAGLTGQGKESERERRERDLRTSYSVLLNDLDVSAQYTDRLIDDLIGSESASQTFLEIELTEVEEQLRDLGDSAGRMRAAAKNGLDQLFNQLTRPGLRSLLEDVYKGISYVLDDDGYAEAEEQDLVRKRFIANWAPLVDGYKDTLTDANYQMFFNMTVDVLLGAIRFDKDVRAVVNYLSGQTNFGGARDKFIRLQQIATILNLDSDEDSEDFYSSSGIAWRLSKPEYDSIVALRM</sequence>
<name>A0ACC2VZP0_9TREE</name>
<evidence type="ECO:0000313" key="1">
    <source>
        <dbReference type="EMBL" id="KAJ9104524.1"/>
    </source>
</evidence>
<organism evidence="1 2">
    <name type="scientific">Naganishia friedmannii</name>
    <dbReference type="NCBI Taxonomy" id="89922"/>
    <lineage>
        <taxon>Eukaryota</taxon>
        <taxon>Fungi</taxon>
        <taxon>Dikarya</taxon>
        <taxon>Basidiomycota</taxon>
        <taxon>Agaricomycotina</taxon>
        <taxon>Tremellomycetes</taxon>
        <taxon>Filobasidiales</taxon>
        <taxon>Filobasidiaceae</taxon>
        <taxon>Naganishia</taxon>
    </lineage>
</organism>
<protein>
    <submittedName>
        <fullName evidence="1">Uncharacterized protein</fullName>
    </submittedName>
</protein>
<comment type="caution">
    <text evidence="1">The sequence shown here is derived from an EMBL/GenBank/DDBJ whole genome shotgun (WGS) entry which is preliminary data.</text>
</comment>
<reference evidence="1" key="1">
    <citation type="submission" date="2023-04" db="EMBL/GenBank/DDBJ databases">
        <title>Draft Genome sequencing of Naganishia species isolated from polar environments using Oxford Nanopore Technology.</title>
        <authorList>
            <person name="Leo P."/>
            <person name="Venkateswaran K."/>
        </authorList>
    </citation>
    <scope>NUCLEOTIDE SEQUENCE</scope>
    <source>
        <strain evidence="1">MNA-CCFEE 5423</strain>
    </source>
</reference>
<evidence type="ECO:0000313" key="2">
    <source>
        <dbReference type="Proteomes" id="UP001227268"/>
    </source>
</evidence>
<dbReference type="EMBL" id="JASBWT010000005">
    <property type="protein sequence ID" value="KAJ9104524.1"/>
    <property type="molecule type" value="Genomic_DNA"/>
</dbReference>
<dbReference type="Proteomes" id="UP001227268">
    <property type="component" value="Unassembled WGS sequence"/>
</dbReference>
<keyword evidence="2" id="KW-1185">Reference proteome</keyword>
<proteinExistence type="predicted"/>
<gene>
    <name evidence="1" type="ORF">QFC21_002020</name>
</gene>
<accession>A0ACC2VZP0</accession>